<sequence length="85" mass="8742">MSGPDEVLNGGFVRGRSYLVRGDPGTGKTSLGAHFLAAGVAADETAPHPYLTESSGDSRRNAASSGPELSDAAFLDPRTRGGSHR</sequence>
<keyword evidence="4" id="KW-1185">Reference proteome</keyword>
<evidence type="ECO:0000259" key="2">
    <source>
        <dbReference type="Pfam" id="PF06745"/>
    </source>
</evidence>
<dbReference type="InterPro" id="IPR051347">
    <property type="entry name" value="Circadian_clock_KaiC-rel"/>
</dbReference>
<dbReference type="Pfam" id="PF06745">
    <property type="entry name" value="ATPase"/>
    <property type="match status" value="1"/>
</dbReference>
<dbReference type="Proteomes" id="UP001430455">
    <property type="component" value="Unassembled WGS sequence"/>
</dbReference>
<accession>A0AAW4PDG2</accession>
<dbReference type="InterPro" id="IPR027417">
    <property type="entry name" value="P-loop_NTPase"/>
</dbReference>
<evidence type="ECO:0000256" key="1">
    <source>
        <dbReference type="SAM" id="MobiDB-lite"/>
    </source>
</evidence>
<dbReference type="Gene3D" id="3.40.50.300">
    <property type="entry name" value="P-loop containing nucleotide triphosphate hydrolases"/>
    <property type="match status" value="1"/>
</dbReference>
<dbReference type="SUPFAM" id="SSF52540">
    <property type="entry name" value="P-loop containing nucleoside triphosphate hydrolases"/>
    <property type="match status" value="1"/>
</dbReference>
<protein>
    <recommendedName>
        <fullName evidence="2">KaiC-like domain-containing protein</fullName>
    </recommendedName>
</protein>
<dbReference type="AlphaFoldDB" id="A0AAW4PDG2"/>
<evidence type="ECO:0000313" key="3">
    <source>
        <dbReference type="EMBL" id="MBX0295777.1"/>
    </source>
</evidence>
<dbReference type="EMBL" id="RKLT01000004">
    <property type="protein sequence ID" value="MBX0295777.1"/>
    <property type="molecule type" value="Genomic_DNA"/>
</dbReference>
<gene>
    <name evidence="3" type="ORF">EGH23_12905</name>
</gene>
<dbReference type="PANTHER" id="PTHR42926:SF1">
    <property type="entry name" value="CIRCADIAN CLOCK OSCILLATOR PROTEIN KAIC 1"/>
    <property type="match status" value="1"/>
</dbReference>
<reference evidence="3 4" key="1">
    <citation type="submission" date="2021-06" db="EMBL/GenBank/DDBJ databases">
        <title>Halomicroarcula sp. a new haloarchaeum isolated from saline soil.</title>
        <authorList>
            <person name="Duran-Viseras A."/>
            <person name="Sanchez-Porro C."/>
            <person name="Ventosa A."/>
        </authorList>
    </citation>
    <scope>NUCLEOTIDE SEQUENCE [LARGE SCALE GENOMIC DNA]</scope>
    <source>
        <strain evidence="3 4">F27</strain>
    </source>
</reference>
<evidence type="ECO:0000313" key="4">
    <source>
        <dbReference type="Proteomes" id="UP001430455"/>
    </source>
</evidence>
<comment type="caution">
    <text evidence="3">The sequence shown here is derived from an EMBL/GenBank/DDBJ whole genome shotgun (WGS) entry which is preliminary data.</text>
</comment>
<dbReference type="PANTHER" id="PTHR42926">
    <property type="match status" value="1"/>
</dbReference>
<feature type="domain" description="KaiC-like" evidence="2">
    <location>
        <begin position="3"/>
        <end position="68"/>
    </location>
</feature>
<dbReference type="InterPro" id="IPR014774">
    <property type="entry name" value="KaiC-like_dom"/>
</dbReference>
<proteinExistence type="predicted"/>
<organism evidence="3 4">
    <name type="scientific">Haloarcula nitratireducens</name>
    <dbReference type="NCBI Taxonomy" id="2487749"/>
    <lineage>
        <taxon>Archaea</taxon>
        <taxon>Methanobacteriati</taxon>
        <taxon>Methanobacteriota</taxon>
        <taxon>Stenosarchaea group</taxon>
        <taxon>Halobacteria</taxon>
        <taxon>Halobacteriales</taxon>
        <taxon>Haloarculaceae</taxon>
        <taxon>Haloarcula</taxon>
    </lineage>
</organism>
<name>A0AAW4PDG2_9EURY</name>
<feature type="region of interest" description="Disordered" evidence="1">
    <location>
        <begin position="42"/>
        <end position="85"/>
    </location>
</feature>